<keyword evidence="4" id="KW-1185">Reference proteome</keyword>
<dbReference type="InterPro" id="IPR056499">
    <property type="entry name" value="Beta-prop_HPS5-like"/>
</dbReference>
<evidence type="ECO:0000313" key="4">
    <source>
        <dbReference type="Proteomes" id="UP000265120"/>
    </source>
</evidence>
<evidence type="ECO:0000259" key="2">
    <source>
        <dbReference type="Pfam" id="PF23756"/>
    </source>
</evidence>
<dbReference type="InterPro" id="IPR036322">
    <property type="entry name" value="WD40_repeat_dom_sf"/>
</dbReference>
<dbReference type="SUPFAM" id="SSF50985">
    <property type="entry name" value="RCC1/BLIP-II"/>
    <property type="match status" value="1"/>
</dbReference>
<dbReference type="Ensembl" id="ENSCSET00000019915.1">
    <property type="protein sequence ID" value="ENSCSEP00000019674.1"/>
    <property type="gene ID" value="ENSCSEG00000012558.1"/>
</dbReference>
<dbReference type="OMA" id="WFRTGVC"/>
<dbReference type="CTD" id="9895"/>
<organism evidence="3 4">
    <name type="scientific">Cynoglossus semilaevis</name>
    <name type="common">Tongue sole</name>
    <dbReference type="NCBI Taxonomy" id="244447"/>
    <lineage>
        <taxon>Eukaryota</taxon>
        <taxon>Metazoa</taxon>
        <taxon>Chordata</taxon>
        <taxon>Craniata</taxon>
        <taxon>Vertebrata</taxon>
        <taxon>Euteleostomi</taxon>
        <taxon>Actinopterygii</taxon>
        <taxon>Neopterygii</taxon>
        <taxon>Teleostei</taxon>
        <taxon>Neoteleostei</taxon>
        <taxon>Acanthomorphata</taxon>
        <taxon>Carangaria</taxon>
        <taxon>Pleuronectiformes</taxon>
        <taxon>Pleuronectoidei</taxon>
        <taxon>Cynoglossidae</taxon>
        <taxon>Cynoglossinae</taxon>
        <taxon>Cynoglossus</taxon>
    </lineage>
</organism>
<dbReference type="RefSeq" id="XP_016889691.1">
    <property type="nucleotide sequence ID" value="XM_017034202.2"/>
</dbReference>
<dbReference type="InterPro" id="IPR015943">
    <property type="entry name" value="WD40/YVTN_repeat-like_dom_sf"/>
</dbReference>
<dbReference type="KEGG" id="csem:103382310"/>
<sequence>MATQPSSPAVLREFCPLYYLLNAIPAKVQRGFRSVIVYLTCLDSSNDFVAVGSSIGMLYLYCRRLAHMNKYSVEGKCNVITAVKLLSCFDDLVAVGTASGRVTVFQLVSPLPGRNKQLRRFDVVGLHKGSVTSLAWSTNGMKLFSGDDKGRVVFSSLDLDQGVCNPVLLLDESSGVVQMEYSHQVLLVSTQHRSLLYCTQKQEVKQLGTKPRKSSGRFGACFLPALCKQSDVQMFAARPGVRLWRCDITGQVEETCQLRPLFNTQVPQFDLFPSSEPIRTYLPSDRQLGLLSCFYRHGWILSWNEYSVYVVDVLNQVIVGALESSGDIVSVSCCDNEIFILKGDRDIIRVSNSPEGLSSNLSELSVRLSSPLTTPTIIPPTGLVETAQPIRTVPIIAEALDRRHGGAWREGQVEKDDKEDDEEAEEAEEREEVMSQFSRRPSLLTSSSHSRSSSITSWDSHHGTCPVSTSSELSSRRYSAPLGQEEMQQELVVKAVKVKKRRRRQDSSSGSRLSDSSFSDPVPEDQDIARNNICSNAVLGVQDGEGRPPPINRVGLMWLNLQKPDQDTKEVGGGVKDAQEKDSGSVMMEKTEVVPPTPDVDLLLECTFSYLHKTEDNDEEEQQPMEEQEDEYLSPLIQPEEDEDDEEEVVKTVLPAGHGDQMFYSTLSTLDKESTLSSDEDGDIYCHRMQPAGNTGDPTCSPNQRETSDPQTDTDTLCKDRNKSNQLAESWMGYSGPGCGILNLQVTDRYVWCLDFKGGLFCSTLPETGLNWQRFEDNVHQMAVSPSGNLLWKVEQKTMVAFACAKVLAKGKRHWYKAVEQTAFVALSDDSAWIIRTNGDLYLQTGLSMDRPCARSVRVDSPCVFSQVCVQGGVVWALSEHKALFYREGVSSYCSEGDGWRSDTVSEAQGLDLLCVALGGGGTAWALDSCGGLWFRTGISASRPQGEDEHWWQISISDYVVFDQGSLFQTLLQATQSVATVTRAPMDRVVAFLSQYSQCQPSLVSANSSGVWVASGRNQLHLARGSLVGTFWQNVVPRGTVSSTRWTFITSSPVPNREGTFLWLAQSRKDLFCVWDQDGELRPSSVPLPPEVELTHLSACRDALWGLDCHGQVFIRPLSPSCPTGLHWTHLDLNQLGPVRLVSLSCGSQNVWAVDSRGVVYFRVGTQPLNPSMMLPAWIHIDPPEQPMGVQLVSIQTSSNDRLLWALDNRGSVFVRTGLSHEMPVGTAWEMVPGLAVRQLVLSCQTVWVRCINGDLARRYGVSERNAAGDYWKKIPGSANFLTVTPEDELWAVTLIGGLSRRLTKLLPQTPCRSTTSGPALSVDDVDDEWELI</sequence>
<dbReference type="FunCoup" id="A0A3P8VZD9">
    <property type="interactions" value="418"/>
</dbReference>
<feature type="compositionally biased region" description="Low complexity" evidence="1">
    <location>
        <begin position="468"/>
        <end position="479"/>
    </location>
</feature>
<feature type="compositionally biased region" description="Low complexity" evidence="1">
    <location>
        <begin position="438"/>
        <end position="458"/>
    </location>
</feature>
<dbReference type="STRING" id="244447.ENSCSEP00000019674"/>
<dbReference type="SMART" id="SM00706">
    <property type="entry name" value="TECPR"/>
    <property type="match status" value="10"/>
</dbReference>
<evidence type="ECO:0000313" key="3">
    <source>
        <dbReference type="Ensembl" id="ENSCSEP00000019674.1"/>
    </source>
</evidence>
<dbReference type="RefSeq" id="XP_024911037.1">
    <property type="nucleotide sequence ID" value="XM_025055269.1"/>
</dbReference>
<dbReference type="GO" id="GO:0005737">
    <property type="term" value="C:cytoplasm"/>
    <property type="evidence" value="ECO:0007669"/>
    <property type="project" value="GOC"/>
</dbReference>
<dbReference type="SUPFAM" id="SSF50978">
    <property type="entry name" value="WD40 repeat-like"/>
    <property type="match status" value="1"/>
</dbReference>
<dbReference type="Gene3D" id="2.130.10.10">
    <property type="entry name" value="YVTN repeat-like/Quinoprotein amine dehydrogenase"/>
    <property type="match status" value="1"/>
</dbReference>
<dbReference type="Pfam" id="PF06462">
    <property type="entry name" value="Hyd_WA"/>
    <property type="match status" value="2"/>
</dbReference>
<dbReference type="GeneID" id="103382310"/>
<dbReference type="InterPro" id="IPR009091">
    <property type="entry name" value="RCC1/BLIP-II"/>
</dbReference>
<dbReference type="RefSeq" id="XP_008313282.1">
    <property type="nucleotide sequence ID" value="XM_008315060.3"/>
</dbReference>
<dbReference type="Pfam" id="PF23756">
    <property type="entry name" value="Beta-prop_HPS5"/>
    <property type="match status" value="1"/>
</dbReference>
<dbReference type="InterPro" id="IPR006624">
    <property type="entry name" value="Beta-propeller_rpt_TECPR"/>
</dbReference>
<feature type="domain" description="HPS5-like beta-propeller" evidence="2">
    <location>
        <begin position="37"/>
        <end position="344"/>
    </location>
</feature>
<dbReference type="SMART" id="SM00320">
    <property type="entry name" value="WD40"/>
    <property type="match status" value="3"/>
</dbReference>
<name>A0A3P8VZD9_CYNSE</name>
<dbReference type="InterPro" id="IPR001680">
    <property type="entry name" value="WD40_rpt"/>
</dbReference>
<feature type="region of interest" description="Disordered" evidence="1">
    <location>
        <begin position="497"/>
        <end position="527"/>
    </location>
</feature>
<protein>
    <submittedName>
        <fullName evidence="3">Tectonin beta-propeller repeat containing 2</fullName>
    </submittedName>
</protein>
<reference evidence="3" key="2">
    <citation type="submission" date="2025-08" db="UniProtKB">
        <authorList>
            <consortium name="Ensembl"/>
        </authorList>
    </citation>
    <scope>IDENTIFICATION</scope>
</reference>
<dbReference type="GO" id="GO:0032527">
    <property type="term" value="P:protein exit from endoplasmic reticulum"/>
    <property type="evidence" value="ECO:0007669"/>
    <property type="project" value="TreeGrafter"/>
</dbReference>
<dbReference type="Proteomes" id="UP000265120">
    <property type="component" value="Chromosome 1"/>
</dbReference>
<proteinExistence type="predicted"/>
<feature type="compositionally biased region" description="Low complexity" evidence="1">
    <location>
        <begin position="507"/>
        <end position="520"/>
    </location>
</feature>
<feature type="compositionally biased region" description="Acidic residues" evidence="1">
    <location>
        <begin position="417"/>
        <end position="431"/>
    </location>
</feature>
<feature type="region of interest" description="Disordered" evidence="1">
    <location>
        <begin position="673"/>
        <end position="718"/>
    </location>
</feature>
<dbReference type="PANTHER" id="PTHR23287">
    <property type="entry name" value="RUBY-EYE2-LIKE PROTEIN"/>
    <property type="match status" value="1"/>
</dbReference>
<reference evidence="3" key="3">
    <citation type="submission" date="2025-09" db="UniProtKB">
        <authorList>
            <consortium name="Ensembl"/>
        </authorList>
    </citation>
    <scope>IDENTIFICATION</scope>
</reference>
<accession>A0A3P8VZD9</accession>
<dbReference type="GeneTree" id="ENSGT00940000157283"/>
<evidence type="ECO:0000256" key="1">
    <source>
        <dbReference type="SAM" id="MobiDB-lite"/>
    </source>
</evidence>
<dbReference type="PANTHER" id="PTHR23287:SF16">
    <property type="entry name" value="TECTONIN BETA-PROPELLER REPEAT-CONTAINING PROTEIN 2"/>
    <property type="match status" value="1"/>
</dbReference>
<reference evidence="3 4" key="1">
    <citation type="journal article" date="2014" name="Nat. Genet.">
        <title>Whole-genome sequence of a flatfish provides insights into ZW sex chromosome evolution and adaptation to a benthic lifestyle.</title>
        <authorList>
            <person name="Chen S."/>
            <person name="Zhang G."/>
            <person name="Shao C."/>
            <person name="Huang Q."/>
            <person name="Liu G."/>
            <person name="Zhang P."/>
            <person name="Song W."/>
            <person name="An N."/>
            <person name="Chalopin D."/>
            <person name="Volff J.N."/>
            <person name="Hong Y."/>
            <person name="Li Q."/>
            <person name="Sha Z."/>
            <person name="Zhou H."/>
            <person name="Xie M."/>
            <person name="Yu Q."/>
            <person name="Liu Y."/>
            <person name="Xiang H."/>
            <person name="Wang N."/>
            <person name="Wu K."/>
            <person name="Yang C."/>
            <person name="Zhou Q."/>
            <person name="Liao X."/>
            <person name="Yang L."/>
            <person name="Hu Q."/>
            <person name="Zhang J."/>
            <person name="Meng L."/>
            <person name="Jin L."/>
            <person name="Tian Y."/>
            <person name="Lian J."/>
            <person name="Yang J."/>
            <person name="Miao G."/>
            <person name="Liu S."/>
            <person name="Liang Z."/>
            <person name="Yan F."/>
            <person name="Li Y."/>
            <person name="Sun B."/>
            <person name="Zhang H."/>
            <person name="Zhang J."/>
            <person name="Zhu Y."/>
            <person name="Du M."/>
            <person name="Zhao Y."/>
            <person name="Schartl M."/>
            <person name="Tang Q."/>
            <person name="Wang J."/>
        </authorList>
    </citation>
    <scope>NUCLEOTIDE SEQUENCE</scope>
</reference>
<dbReference type="InParanoid" id="A0A3P8VZD9"/>
<feature type="compositionally biased region" description="Polar residues" evidence="1">
    <location>
        <begin position="692"/>
        <end position="715"/>
    </location>
</feature>
<feature type="region of interest" description="Disordered" evidence="1">
    <location>
        <begin position="406"/>
        <end position="482"/>
    </location>
</feature>
<dbReference type="OrthoDB" id="9930272at2759"/>
<dbReference type="Pfam" id="PF19193">
    <property type="entry name" value="Tectonin"/>
    <property type="match status" value="1"/>
</dbReference>